<dbReference type="Gene3D" id="3.90.79.10">
    <property type="entry name" value="Nucleoside Triphosphate Pyrophosphohydrolase"/>
    <property type="match status" value="1"/>
</dbReference>
<dbReference type="GO" id="GO:0015938">
    <property type="term" value="P:coenzyme A catabolic process"/>
    <property type="evidence" value="ECO:0007669"/>
    <property type="project" value="TreeGrafter"/>
</dbReference>
<gene>
    <name evidence="3" type="ORF">Rhopal_004173-T1</name>
</gene>
<reference evidence="3 4" key="1">
    <citation type="submission" date="2021-12" db="EMBL/GenBank/DDBJ databases">
        <title>High titer production of polyol ester of fatty acids by Rhodotorula paludigena BS15 towards product separation-free biomass refinery.</title>
        <authorList>
            <person name="Mano J."/>
            <person name="Ono H."/>
            <person name="Tanaka T."/>
            <person name="Naito K."/>
            <person name="Sushida H."/>
            <person name="Ike M."/>
            <person name="Tokuyasu K."/>
            <person name="Kitaoka M."/>
        </authorList>
    </citation>
    <scope>NUCLEOTIDE SEQUENCE [LARGE SCALE GENOMIC DNA]</scope>
    <source>
        <strain evidence="3 4">BS15</strain>
    </source>
</reference>
<dbReference type="PANTHER" id="PTHR12992:SF45">
    <property type="entry name" value="NUDIX HYDROLASE DOMAIN-CONTAINING PROTEIN"/>
    <property type="match status" value="1"/>
</dbReference>
<dbReference type="PROSITE" id="PS51462">
    <property type="entry name" value="NUDIX"/>
    <property type="match status" value="1"/>
</dbReference>
<dbReference type="InterPro" id="IPR045121">
    <property type="entry name" value="CoAse"/>
</dbReference>
<protein>
    <recommendedName>
        <fullName evidence="2">Nudix hydrolase domain-containing protein</fullName>
    </recommendedName>
</protein>
<feature type="domain" description="Nudix hydrolase" evidence="2">
    <location>
        <begin position="58"/>
        <end position="200"/>
    </location>
</feature>
<dbReference type="PANTHER" id="PTHR12992">
    <property type="entry name" value="NUDIX HYDROLASE"/>
    <property type="match status" value="1"/>
</dbReference>
<proteinExistence type="predicted"/>
<feature type="region of interest" description="Disordered" evidence="1">
    <location>
        <begin position="1"/>
        <end position="20"/>
    </location>
</feature>
<dbReference type="InterPro" id="IPR015797">
    <property type="entry name" value="NUDIX_hydrolase-like_dom_sf"/>
</dbReference>
<dbReference type="AlphaFoldDB" id="A0AAV5GNR0"/>
<keyword evidence="4" id="KW-1185">Reference proteome</keyword>
<name>A0AAV5GNR0_9BASI</name>
<dbReference type="InterPro" id="IPR000086">
    <property type="entry name" value="NUDIX_hydrolase_dom"/>
</dbReference>
<dbReference type="GO" id="GO:0010945">
    <property type="term" value="F:coenzyme A diphosphatase activity"/>
    <property type="evidence" value="ECO:0007669"/>
    <property type="project" value="InterPro"/>
</dbReference>
<dbReference type="Pfam" id="PF00293">
    <property type="entry name" value="NUDIX"/>
    <property type="match status" value="1"/>
</dbReference>
<dbReference type="EMBL" id="BQKY01000008">
    <property type="protein sequence ID" value="GJN91155.1"/>
    <property type="molecule type" value="Genomic_DNA"/>
</dbReference>
<dbReference type="Proteomes" id="UP001342314">
    <property type="component" value="Unassembled WGS sequence"/>
</dbReference>
<evidence type="ECO:0000313" key="3">
    <source>
        <dbReference type="EMBL" id="GJN91155.1"/>
    </source>
</evidence>
<evidence type="ECO:0000256" key="1">
    <source>
        <dbReference type="SAM" id="MobiDB-lite"/>
    </source>
</evidence>
<accession>A0AAV5GNR0</accession>
<evidence type="ECO:0000259" key="2">
    <source>
        <dbReference type="PROSITE" id="PS51462"/>
    </source>
</evidence>
<feature type="compositionally biased region" description="Basic and acidic residues" evidence="1">
    <location>
        <begin position="1"/>
        <end position="11"/>
    </location>
</feature>
<evidence type="ECO:0000313" key="4">
    <source>
        <dbReference type="Proteomes" id="UP001342314"/>
    </source>
</evidence>
<comment type="caution">
    <text evidence="3">The sequence shown here is derived from an EMBL/GenBank/DDBJ whole genome shotgun (WGS) entry which is preliminary data.</text>
</comment>
<organism evidence="3 4">
    <name type="scientific">Rhodotorula paludigena</name>
    <dbReference type="NCBI Taxonomy" id="86838"/>
    <lineage>
        <taxon>Eukaryota</taxon>
        <taxon>Fungi</taxon>
        <taxon>Dikarya</taxon>
        <taxon>Basidiomycota</taxon>
        <taxon>Pucciniomycotina</taxon>
        <taxon>Microbotryomycetes</taxon>
        <taxon>Sporidiobolales</taxon>
        <taxon>Sporidiobolaceae</taxon>
        <taxon>Rhodotorula</taxon>
    </lineage>
</organism>
<sequence length="294" mass="33211">MKEDDDSHSGAEMDDFGTYAAHELSHDADEALSAIEPLSSRSLDALARLARYKPPPDPCRAAVLVCLFGSRSGDNLNVLLSTRSATLRTYPGQVALPGGKMDDTDLNLEATARREAYEEVGIPIDTTRIRYLTALPPFLARSMMLVTPIVCFVLDYSLKPELNPSEVDDLFSFPLEAFLTSSPSHPVFHHPHPPAVQEGRIPYHSTEDYGWYEGRKHRFHSFEADPQAITGLTAEILIHVAMIAYNRQPDFELYSPSQLPHDALIRLAMRDPKWHKFRQRWRERKEAEEKGSKL</sequence>
<dbReference type="SUPFAM" id="SSF55811">
    <property type="entry name" value="Nudix"/>
    <property type="match status" value="1"/>
</dbReference>
<dbReference type="CDD" id="cd03426">
    <property type="entry name" value="NUDIX_CoAse_Nudt7"/>
    <property type="match status" value="1"/>
</dbReference>